<name>A0ABN4CFX0_9CORY</name>
<dbReference type="EMBL" id="CP004350">
    <property type="protein sequence ID" value="AHI19992.1"/>
    <property type="molecule type" value="Genomic_DNA"/>
</dbReference>
<keyword evidence="5 8" id="KW-0812">Transmembrane</keyword>
<keyword evidence="8" id="KW-0406">Ion transport</keyword>
<keyword evidence="7 8" id="KW-0472">Membrane</keyword>
<evidence type="ECO:0000313" key="10">
    <source>
        <dbReference type="EMBL" id="AHI19992.1"/>
    </source>
</evidence>
<evidence type="ECO:0000256" key="4">
    <source>
        <dbReference type="ARBA" id="ARBA00022475"/>
    </source>
</evidence>
<keyword evidence="8" id="KW-0460">Magnesium</keyword>
<keyword evidence="11" id="KW-1185">Reference proteome</keyword>
<feature type="region of interest" description="Disordered" evidence="9">
    <location>
        <begin position="1"/>
        <end position="45"/>
    </location>
</feature>
<dbReference type="InterPro" id="IPR004488">
    <property type="entry name" value="Mg/Co-transport_prot_CorA"/>
</dbReference>
<keyword evidence="3 8" id="KW-0813">Transport</keyword>
<dbReference type="SUPFAM" id="SSF144083">
    <property type="entry name" value="Magnesium transport protein CorA, transmembrane region"/>
    <property type="match status" value="1"/>
</dbReference>
<feature type="transmembrane region" description="Helical" evidence="8">
    <location>
        <begin position="353"/>
        <end position="373"/>
    </location>
</feature>
<organism evidence="10 11">
    <name type="scientific">Corynebacterium casei LMG S-19264</name>
    <dbReference type="NCBI Taxonomy" id="1285583"/>
    <lineage>
        <taxon>Bacteria</taxon>
        <taxon>Bacillati</taxon>
        <taxon>Actinomycetota</taxon>
        <taxon>Actinomycetes</taxon>
        <taxon>Mycobacteriales</taxon>
        <taxon>Corynebacteriaceae</taxon>
        <taxon>Corynebacterium</taxon>
    </lineage>
</organism>
<dbReference type="PANTHER" id="PTHR46494">
    <property type="entry name" value="CORA FAMILY METAL ION TRANSPORTER (EUROFUNG)"/>
    <property type="match status" value="1"/>
</dbReference>
<comment type="similarity">
    <text evidence="2 8">Belongs to the CorA metal ion transporter (MIT) (TC 1.A.35) family.</text>
</comment>
<evidence type="ECO:0000256" key="5">
    <source>
        <dbReference type="ARBA" id="ARBA00022692"/>
    </source>
</evidence>
<dbReference type="InterPro" id="IPR002523">
    <property type="entry name" value="MgTranspt_CorA/ZnTranspt_ZntB"/>
</dbReference>
<dbReference type="PANTHER" id="PTHR46494:SF1">
    <property type="entry name" value="CORA FAMILY METAL ION TRANSPORTER (EUROFUNG)"/>
    <property type="match status" value="1"/>
</dbReference>
<accession>A0ABN4CFX0</accession>
<comment type="function">
    <text evidence="8">Mediates influx of magnesium ions.</text>
</comment>
<dbReference type="InterPro" id="IPR045863">
    <property type="entry name" value="CorA_TM1_TM2"/>
</dbReference>
<evidence type="ECO:0000313" key="11">
    <source>
        <dbReference type="Proteomes" id="UP000019226"/>
    </source>
</evidence>
<proteinExistence type="inferred from homology"/>
<dbReference type="NCBIfam" id="TIGR00383">
    <property type="entry name" value="corA"/>
    <property type="match status" value="1"/>
</dbReference>
<dbReference type="SUPFAM" id="SSF143865">
    <property type="entry name" value="CorA soluble domain-like"/>
    <property type="match status" value="1"/>
</dbReference>
<evidence type="ECO:0000256" key="9">
    <source>
        <dbReference type="SAM" id="MobiDB-lite"/>
    </source>
</evidence>
<evidence type="ECO:0000256" key="8">
    <source>
        <dbReference type="RuleBase" id="RU362010"/>
    </source>
</evidence>
<keyword evidence="6 8" id="KW-1133">Transmembrane helix</keyword>
<dbReference type="Proteomes" id="UP000019226">
    <property type="component" value="Chromosome"/>
</dbReference>
<dbReference type="Gene3D" id="1.20.58.340">
    <property type="entry name" value="Magnesium transport protein CorA, transmembrane region"/>
    <property type="match status" value="2"/>
</dbReference>
<dbReference type="Gene3D" id="3.30.460.20">
    <property type="entry name" value="CorA soluble domain-like"/>
    <property type="match status" value="1"/>
</dbReference>
<dbReference type="InterPro" id="IPR045861">
    <property type="entry name" value="CorA_cytoplasmic_dom"/>
</dbReference>
<keyword evidence="4 8" id="KW-1003">Cell membrane</keyword>
<evidence type="ECO:0000256" key="6">
    <source>
        <dbReference type="ARBA" id="ARBA00022989"/>
    </source>
</evidence>
<evidence type="ECO:0000256" key="7">
    <source>
        <dbReference type="ARBA" id="ARBA00023136"/>
    </source>
</evidence>
<sequence length="379" mass="43454">MIPNRHDDGEHPRRNHWEKEADMPAVPSPFRPRKPKVEPPSQSKMNVPVERAIEHCRVFVDGEALPGEYTVNSALEAVEEYGRGFVWVGLVEPVEHQMTRVAEQFGIHELIVEDAVLAHQRPKLERYDDQLFVVARSVNYRDSDEVTDRRDVISTGEVQMLMGKNFLITVCHKAKLPNLAYTVADEQSLVEIGPVAMVWKILDMLVDRYSEISALLAVEVDEIEEEVFEPGVKFDVNRIYLYKREILEMKHAIEPLSAALKSLVENNKDLIDKQIRSYLRDVNDHQSVVKDHIQSFDERLSSLLDVSVAKVSMQQNTDMRTISAVVGMAAVPTLIAGIYGMNFDNMPELHLEYGYYISIAFMVITVGAIFWWFRKNNWL</sequence>
<protein>
    <recommendedName>
        <fullName evidence="8">Magnesium transport protein CorA</fullName>
    </recommendedName>
</protein>
<dbReference type="CDD" id="cd12830">
    <property type="entry name" value="MtCorA-like"/>
    <property type="match status" value="1"/>
</dbReference>
<evidence type="ECO:0000256" key="2">
    <source>
        <dbReference type="ARBA" id="ARBA00009765"/>
    </source>
</evidence>
<feature type="compositionally biased region" description="Basic and acidic residues" evidence="9">
    <location>
        <begin position="1"/>
        <end position="22"/>
    </location>
</feature>
<gene>
    <name evidence="8" type="primary">corA</name>
    <name evidence="10" type="ORF">CCASEI_07105</name>
</gene>
<comment type="subcellular location">
    <subcellularLocation>
        <location evidence="1">Cell membrane</location>
        <topology evidence="1">Multi-pass membrane protein</topology>
    </subcellularLocation>
    <subcellularLocation>
        <location evidence="8">Membrane</location>
        <topology evidence="8">Multi-pass membrane protein</topology>
    </subcellularLocation>
</comment>
<dbReference type="Pfam" id="PF01544">
    <property type="entry name" value="CorA"/>
    <property type="match status" value="1"/>
</dbReference>
<feature type="transmembrane region" description="Helical" evidence="8">
    <location>
        <begin position="322"/>
        <end position="341"/>
    </location>
</feature>
<evidence type="ECO:0000256" key="3">
    <source>
        <dbReference type="ARBA" id="ARBA00022448"/>
    </source>
</evidence>
<reference evidence="11" key="1">
    <citation type="submission" date="2013-02" db="EMBL/GenBank/DDBJ databases">
        <title>The complete genome sequence of Corynebacterium casei LMG S-19264 (=DSM 44701).</title>
        <authorList>
            <person name="Ruckert C."/>
            <person name="Albersmeier A."/>
            <person name="Kalinowski J."/>
        </authorList>
    </citation>
    <scope>NUCLEOTIDE SEQUENCE [LARGE SCALE GENOMIC DNA]</scope>
    <source>
        <strain evidence="11">LMG S-19264</strain>
    </source>
</reference>
<evidence type="ECO:0000256" key="1">
    <source>
        <dbReference type="ARBA" id="ARBA00004651"/>
    </source>
</evidence>